<accession>A0AAJ1CE78</accession>
<comment type="similarity">
    <text evidence="2">Belongs to the malic enzymes family.</text>
</comment>
<dbReference type="GO" id="GO:0051287">
    <property type="term" value="F:NAD binding"/>
    <property type="evidence" value="ECO:0007669"/>
    <property type="project" value="InterPro"/>
</dbReference>
<dbReference type="SUPFAM" id="SSF51735">
    <property type="entry name" value="NAD(P)-binding Rossmann-fold domains"/>
    <property type="match status" value="1"/>
</dbReference>
<dbReference type="SMART" id="SM01274">
    <property type="entry name" value="malic"/>
    <property type="match status" value="1"/>
</dbReference>
<dbReference type="PIRSF" id="PIRSF000106">
    <property type="entry name" value="ME"/>
    <property type="match status" value="1"/>
</dbReference>
<dbReference type="PANTHER" id="PTHR43237:SF4">
    <property type="entry name" value="NADP-DEPENDENT MALIC ENZYME"/>
    <property type="match status" value="1"/>
</dbReference>
<dbReference type="Gene3D" id="3.40.50.720">
    <property type="entry name" value="NAD(P)-binding Rossmann-like Domain"/>
    <property type="match status" value="1"/>
</dbReference>
<feature type="binding site" evidence="6">
    <location>
        <position position="318"/>
    </location>
    <ligand>
        <name>(S)-malate</name>
        <dbReference type="ChEBI" id="CHEBI:15589"/>
    </ligand>
</feature>
<dbReference type="Gene3D" id="3.40.50.10380">
    <property type="entry name" value="Malic enzyme, N-terminal domain"/>
    <property type="match status" value="1"/>
</dbReference>
<comment type="cofactor">
    <cofactor evidence="7">
        <name>Mg(2+)</name>
        <dbReference type="ChEBI" id="CHEBI:18420"/>
    </cofactor>
    <cofactor evidence="7">
        <name>Mn(2+)</name>
        <dbReference type="ChEBI" id="CHEBI:29035"/>
    </cofactor>
    <text evidence="7">Divalent metal cations. Prefers magnesium or manganese.</text>
</comment>
<dbReference type="InterPro" id="IPR012302">
    <property type="entry name" value="Malic_NAD-bd"/>
</dbReference>
<evidence type="ECO:0000256" key="6">
    <source>
        <dbReference type="PIRSR" id="PIRSR000106-2"/>
    </source>
</evidence>
<dbReference type="GeneID" id="59807285"/>
<comment type="cofactor">
    <cofactor evidence="1">
        <name>Mn(2+)</name>
        <dbReference type="ChEBI" id="CHEBI:29035"/>
    </cofactor>
</comment>
<keyword evidence="3 7" id="KW-0479">Metal-binding</keyword>
<feature type="active site" description="Proton donor" evidence="5">
    <location>
        <position position="40"/>
    </location>
</feature>
<gene>
    <name evidence="10" type="ORF">NE651_07315</name>
</gene>
<dbReference type="Pfam" id="PF03949">
    <property type="entry name" value="Malic_M"/>
    <property type="match status" value="1"/>
</dbReference>
<comment type="caution">
    <text evidence="10">The sequence shown here is derived from an EMBL/GenBank/DDBJ whole genome shotgun (WGS) entry which is preliminary data.</text>
</comment>
<keyword evidence="4" id="KW-0560">Oxidoreductase</keyword>
<dbReference type="GO" id="GO:0046872">
    <property type="term" value="F:metal ion binding"/>
    <property type="evidence" value="ECO:0007669"/>
    <property type="project" value="UniProtKB-KW"/>
</dbReference>
<evidence type="ECO:0000259" key="8">
    <source>
        <dbReference type="SMART" id="SM00919"/>
    </source>
</evidence>
<dbReference type="InterPro" id="IPR045213">
    <property type="entry name" value="Malic_NAD-bd_bact_type"/>
</dbReference>
<dbReference type="Pfam" id="PF00390">
    <property type="entry name" value="malic"/>
    <property type="match status" value="1"/>
</dbReference>
<dbReference type="InterPro" id="IPR046346">
    <property type="entry name" value="Aminoacid_DH-like_N_sf"/>
</dbReference>
<name>A0AAJ1CE78_9BACT</name>
<organism evidence="10 11">
    <name type="scientific">Alistipes onderdonkii</name>
    <dbReference type="NCBI Taxonomy" id="328813"/>
    <lineage>
        <taxon>Bacteria</taxon>
        <taxon>Pseudomonadati</taxon>
        <taxon>Bacteroidota</taxon>
        <taxon>Bacteroidia</taxon>
        <taxon>Bacteroidales</taxon>
        <taxon>Rikenellaceae</taxon>
        <taxon>Alistipes</taxon>
    </lineage>
</organism>
<feature type="binding site" evidence="7">
    <location>
        <position position="163"/>
    </location>
    <ligand>
        <name>a divalent metal cation</name>
        <dbReference type="ChEBI" id="CHEBI:60240"/>
    </ligand>
</feature>
<sequence>MRKGKMDQEALRYHSEGRPGKIAVVPTKPYHTQHDLSLAYSPGVAAPCREIEANPEEVYRYTNKGNLVAVISNGTAVLGLGNIGALAGKPVMEGKSMLFKTYADIDAFDIEVDETDPEAFIRTVKAIAPTFGGINLEDIKAPECFEIDRRLSEELDIPVMHDDQHGTAVISTAAMLNAVKIAGKTLDKLRVVVNGAGAAAIACARLFIAVGVRRENMVFCDSRGVVTTYRTDINEIKREFATTRRITTLAEALHGADLFLGVSTADVLTPEMLRTMSTDPIVMALANPDPEIAYDKAVVSRPDIIFATGRSDYPNQVNNVLGFPYIFRGALDVRATKINEAMKLAAAHALAGLAQEPVPTMVLRAYALEKLEFGRDYLIPKPFDPRLLCTVAPAVARAAIESGVARQPIADWDAYTEKLRNQYQSE</sequence>
<feature type="binding site" evidence="7">
    <location>
        <position position="138"/>
    </location>
    <ligand>
        <name>a divalent metal cation</name>
        <dbReference type="ChEBI" id="CHEBI:60240"/>
    </ligand>
</feature>
<dbReference type="InterPro" id="IPR015884">
    <property type="entry name" value="Malic_enzyme_CS"/>
</dbReference>
<feature type="domain" description="Malic enzyme NAD-binding" evidence="8">
    <location>
        <begin position="164"/>
        <end position="400"/>
    </location>
</feature>
<dbReference type="CDD" id="cd05311">
    <property type="entry name" value="NAD_bind_2_malic_enz"/>
    <property type="match status" value="1"/>
</dbReference>
<dbReference type="FunFam" id="3.40.50.720:FF:000095">
    <property type="entry name" value="NADP-dependent malic enzyme"/>
    <property type="match status" value="1"/>
</dbReference>
<dbReference type="PANTHER" id="PTHR43237">
    <property type="entry name" value="NADP-DEPENDENT MALIC ENZYME"/>
    <property type="match status" value="1"/>
</dbReference>
<dbReference type="Proteomes" id="UP001205035">
    <property type="component" value="Unassembled WGS sequence"/>
</dbReference>
<dbReference type="GO" id="GO:0016616">
    <property type="term" value="F:oxidoreductase activity, acting on the CH-OH group of donors, NAD or NADP as acceptor"/>
    <property type="evidence" value="ECO:0007669"/>
    <property type="project" value="InterPro"/>
</dbReference>
<dbReference type="SUPFAM" id="SSF53223">
    <property type="entry name" value="Aminoacid dehydrogenase-like, N-terminal domain"/>
    <property type="match status" value="1"/>
</dbReference>
<reference evidence="10" key="1">
    <citation type="submission" date="2022-06" db="EMBL/GenBank/DDBJ databases">
        <title>Isolation of gut microbiota from human fecal samples.</title>
        <authorList>
            <person name="Pamer E.G."/>
            <person name="Barat B."/>
            <person name="Waligurski E."/>
            <person name="Medina S."/>
            <person name="Paddock L."/>
            <person name="Mostad J."/>
        </authorList>
    </citation>
    <scope>NUCLEOTIDE SEQUENCE</scope>
    <source>
        <strain evidence="10">DFI.6.22</strain>
    </source>
</reference>
<dbReference type="InterPro" id="IPR001891">
    <property type="entry name" value="Malic_OxRdtase"/>
</dbReference>
<evidence type="ECO:0000256" key="1">
    <source>
        <dbReference type="ARBA" id="ARBA00001936"/>
    </source>
</evidence>
<evidence type="ECO:0000256" key="2">
    <source>
        <dbReference type="ARBA" id="ARBA00008785"/>
    </source>
</evidence>
<evidence type="ECO:0000256" key="5">
    <source>
        <dbReference type="PIRSR" id="PIRSR000106-1"/>
    </source>
</evidence>
<evidence type="ECO:0000256" key="4">
    <source>
        <dbReference type="ARBA" id="ARBA00023002"/>
    </source>
</evidence>
<feature type="active site" description="Proton acceptor" evidence="5">
    <location>
        <position position="95"/>
    </location>
</feature>
<dbReference type="InterPro" id="IPR037062">
    <property type="entry name" value="Malic_N_dom_sf"/>
</dbReference>
<feature type="binding site" evidence="7">
    <location>
        <position position="137"/>
    </location>
    <ligand>
        <name>a divalent metal cation</name>
        <dbReference type="ChEBI" id="CHEBI:60240"/>
    </ligand>
</feature>
<dbReference type="AlphaFoldDB" id="A0AAJ1CE78"/>
<dbReference type="SMART" id="SM00919">
    <property type="entry name" value="Malic_M"/>
    <property type="match status" value="1"/>
</dbReference>
<dbReference type="EMBL" id="JANGBQ010000008">
    <property type="protein sequence ID" value="MCQ5082701.1"/>
    <property type="molecule type" value="Genomic_DNA"/>
</dbReference>
<dbReference type="GO" id="GO:0004470">
    <property type="term" value="F:malic enzyme activity"/>
    <property type="evidence" value="ECO:0007669"/>
    <property type="project" value="InterPro"/>
</dbReference>
<dbReference type="InterPro" id="IPR051674">
    <property type="entry name" value="Malate_Decarboxylase"/>
</dbReference>
<evidence type="ECO:0000256" key="7">
    <source>
        <dbReference type="PIRSR" id="PIRSR000106-3"/>
    </source>
</evidence>
<proteinExistence type="inferred from homology"/>
<dbReference type="InterPro" id="IPR012301">
    <property type="entry name" value="Malic_N_dom"/>
</dbReference>
<dbReference type="RefSeq" id="WP_022333516.1">
    <property type="nucleotide sequence ID" value="NZ_DAWDUM010000002.1"/>
</dbReference>
<protein>
    <submittedName>
        <fullName evidence="10">Malate dehydrogenase</fullName>
    </submittedName>
</protein>
<feature type="domain" description="Malic enzyme N-terminal" evidence="9">
    <location>
        <begin position="19"/>
        <end position="152"/>
    </location>
</feature>
<feature type="binding site" evidence="6">
    <location>
        <position position="287"/>
    </location>
    <ligand>
        <name>(S)-malate</name>
        <dbReference type="ChEBI" id="CHEBI:15589"/>
    </ligand>
</feature>
<evidence type="ECO:0000313" key="11">
    <source>
        <dbReference type="Proteomes" id="UP001205035"/>
    </source>
</evidence>
<evidence type="ECO:0000256" key="3">
    <source>
        <dbReference type="ARBA" id="ARBA00022723"/>
    </source>
</evidence>
<evidence type="ECO:0000313" key="10">
    <source>
        <dbReference type="EMBL" id="MCQ5082701.1"/>
    </source>
</evidence>
<dbReference type="PROSITE" id="PS00331">
    <property type="entry name" value="MALIC_ENZYMES"/>
    <property type="match status" value="1"/>
</dbReference>
<dbReference type="FunFam" id="3.40.50.10380:FF:000003">
    <property type="entry name" value="NADP-dependent malic enzyme"/>
    <property type="match status" value="1"/>
</dbReference>
<dbReference type="InterPro" id="IPR036291">
    <property type="entry name" value="NAD(P)-bd_dom_sf"/>
</dbReference>
<evidence type="ECO:0000259" key="9">
    <source>
        <dbReference type="SMART" id="SM01274"/>
    </source>
</evidence>